<organism evidence="3 4">
    <name type="scientific">Laceyella putida</name>
    <dbReference type="NCBI Taxonomy" id="110101"/>
    <lineage>
        <taxon>Bacteria</taxon>
        <taxon>Bacillati</taxon>
        <taxon>Bacillota</taxon>
        <taxon>Bacilli</taxon>
        <taxon>Bacillales</taxon>
        <taxon>Thermoactinomycetaceae</taxon>
        <taxon>Laceyella</taxon>
    </lineage>
</organism>
<evidence type="ECO:0000313" key="3">
    <source>
        <dbReference type="EMBL" id="MFC7443454.1"/>
    </source>
</evidence>
<keyword evidence="2" id="KW-0812">Transmembrane</keyword>
<feature type="transmembrane region" description="Helical" evidence="2">
    <location>
        <begin position="230"/>
        <end position="254"/>
    </location>
</feature>
<dbReference type="EMBL" id="JBHTBW010000087">
    <property type="protein sequence ID" value="MFC7443454.1"/>
    <property type="molecule type" value="Genomic_DNA"/>
</dbReference>
<keyword evidence="1" id="KW-0175">Coiled coil</keyword>
<evidence type="ECO:0000256" key="1">
    <source>
        <dbReference type="SAM" id="Coils"/>
    </source>
</evidence>
<keyword evidence="2" id="KW-1133">Transmembrane helix</keyword>
<name>A0ABW2RRC9_9BACL</name>
<feature type="transmembrane region" description="Helical" evidence="2">
    <location>
        <begin position="37"/>
        <end position="56"/>
    </location>
</feature>
<evidence type="ECO:0000313" key="4">
    <source>
        <dbReference type="Proteomes" id="UP001596500"/>
    </source>
</evidence>
<gene>
    <name evidence="3" type="ORF">ACFQNG_20560</name>
</gene>
<proteinExistence type="predicted"/>
<reference evidence="4" key="1">
    <citation type="journal article" date="2019" name="Int. J. Syst. Evol. Microbiol.">
        <title>The Global Catalogue of Microorganisms (GCM) 10K type strain sequencing project: providing services to taxonomists for standard genome sequencing and annotation.</title>
        <authorList>
            <consortium name="The Broad Institute Genomics Platform"/>
            <consortium name="The Broad Institute Genome Sequencing Center for Infectious Disease"/>
            <person name="Wu L."/>
            <person name="Ma J."/>
        </authorList>
    </citation>
    <scope>NUCLEOTIDE SEQUENCE [LARGE SCALE GENOMIC DNA]</scope>
    <source>
        <strain evidence="4">CGMCC 1.12942</strain>
    </source>
</reference>
<keyword evidence="4" id="KW-1185">Reference proteome</keyword>
<dbReference type="RefSeq" id="WP_379867785.1">
    <property type="nucleotide sequence ID" value="NZ_JBHTBW010000087.1"/>
</dbReference>
<comment type="caution">
    <text evidence="3">The sequence shown here is derived from an EMBL/GenBank/DDBJ whole genome shotgun (WGS) entry which is preliminary data.</text>
</comment>
<keyword evidence="2" id="KW-0472">Membrane</keyword>
<feature type="transmembrane region" description="Helical" evidence="2">
    <location>
        <begin position="68"/>
        <end position="88"/>
    </location>
</feature>
<feature type="transmembrane region" description="Helical" evidence="2">
    <location>
        <begin position="12"/>
        <end position="31"/>
    </location>
</feature>
<feature type="coiled-coil region" evidence="1">
    <location>
        <begin position="142"/>
        <end position="169"/>
    </location>
</feature>
<accession>A0ABW2RRC9</accession>
<evidence type="ECO:0000256" key="2">
    <source>
        <dbReference type="SAM" id="Phobius"/>
    </source>
</evidence>
<protein>
    <submittedName>
        <fullName evidence="3">Uncharacterized protein</fullName>
    </submittedName>
</protein>
<sequence length="374" mass="44103">MKRWLSWFGKYRLFFLLPAIFLVNYVVVTFFKGAVRYSIYLSILEIIFIVVIFNWYIVHDFLTKYKRWIYVVCILLSLTGSYVVYLNASSSHINKSLVDYWHNFSAVYLKAGYTPARSQSINEDFHQFITKQPSYSDYINKIDELNKKILQLGIKQDNLLKQLKELKKEPQKNLTQIKKIESELNDVNELKDDVHFYVTVITFYFEENKWKIILTPNWDKLNAAIHSGEFYASIFSTLLAMILNIILIVITLNANRKLTLEMQKMTNESNDKLQQTTALTPMIQEKTQLYARLTEKLILIRKQCLTPQFKPALEIDEVKEDIDYHFLVADKVATLIQEFIQLARIEQPSGNYQSQLDAKLKEIRKEMMIDLKQI</sequence>
<dbReference type="Proteomes" id="UP001596500">
    <property type="component" value="Unassembled WGS sequence"/>
</dbReference>